<evidence type="ECO:0000313" key="2">
    <source>
        <dbReference type="Proteomes" id="UP000815325"/>
    </source>
</evidence>
<name>A0ABQ7FUA8_DUNSA</name>
<protein>
    <submittedName>
        <fullName evidence="1">Uncharacterized protein</fullName>
    </submittedName>
</protein>
<keyword evidence="2" id="KW-1185">Reference proteome</keyword>
<accession>A0ABQ7FUA8</accession>
<comment type="caution">
    <text evidence="1">The sequence shown here is derived from an EMBL/GenBank/DDBJ whole genome shotgun (WGS) entry which is preliminary data.</text>
</comment>
<reference evidence="1" key="1">
    <citation type="submission" date="2017-08" db="EMBL/GenBank/DDBJ databases">
        <authorList>
            <person name="Polle J.E."/>
            <person name="Barry K."/>
            <person name="Cushman J."/>
            <person name="Schmutz J."/>
            <person name="Tran D."/>
            <person name="Hathwaick L.T."/>
            <person name="Yim W.C."/>
            <person name="Jenkins J."/>
            <person name="Mckie-Krisberg Z.M."/>
            <person name="Prochnik S."/>
            <person name="Lindquist E."/>
            <person name="Dockter R.B."/>
            <person name="Adam C."/>
            <person name="Molina H."/>
            <person name="Bunkerborg J."/>
            <person name="Jin E."/>
            <person name="Buchheim M."/>
            <person name="Magnuson J."/>
        </authorList>
    </citation>
    <scope>NUCLEOTIDE SEQUENCE</scope>
    <source>
        <strain evidence="1">CCAP 19/18</strain>
    </source>
</reference>
<proteinExistence type="predicted"/>
<dbReference type="EMBL" id="MU071521">
    <property type="protein sequence ID" value="KAF5826003.1"/>
    <property type="molecule type" value="Genomic_DNA"/>
</dbReference>
<sequence>MKGRKSHIVFHRTAPYHIAFHRFERALEVPPCRFKVHRVDRIRRKSQSLTARLLVDQAVQKLKIECLFHSTMQGTCLRPPLCALSFCSANCSNLMCRNPSCAPRQFQETCGCDVATGDHRLCGSGASKVSPQPRCQAGGAQLVDMRPQLPGSGPRRRLPVPLFWELEAHAVLL</sequence>
<evidence type="ECO:0000313" key="1">
    <source>
        <dbReference type="EMBL" id="KAF5826003.1"/>
    </source>
</evidence>
<organism evidence="1 2">
    <name type="scientific">Dunaliella salina</name>
    <name type="common">Green alga</name>
    <name type="synonym">Protococcus salinus</name>
    <dbReference type="NCBI Taxonomy" id="3046"/>
    <lineage>
        <taxon>Eukaryota</taxon>
        <taxon>Viridiplantae</taxon>
        <taxon>Chlorophyta</taxon>
        <taxon>core chlorophytes</taxon>
        <taxon>Chlorophyceae</taxon>
        <taxon>CS clade</taxon>
        <taxon>Chlamydomonadales</taxon>
        <taxon>Dunaliellaceae</taxon>
        <taxon>Dunaliella</taxon>
    </lineage>
</organism>
<dbReference type="Proteomes" id="UP000815325">
    <property type="component" value="Unassembled WGS sequence"/>
</dbReference>
<gene>
    <name evidence="1" type="ORF">DUNSADRAFT_5429</name>
</gene>